<evidence type="ECO:0000256" key="7">
    <source>
        <dbReference type="ARBA" id="ARBA00023244"/>
    </source>
</evidence>
<evidence type="ECO:0000313" key="16">
    <source>
        <dbReference type="Proteomes" id="UP000199409"/>
    </source>
</evidence>
<feature type="binding site" evidence="11">
    <location>
        <position position="274"/>
    </location>
    <ligand>
        <name>5-aminolevulinate</name>
        <dbReference type="ChEBI" id="CHEBI:356416"/>
        <label>2</label>
    </ligand>
</feature>
<dbReference type="NCBIfam" id="NF006762">
    <property type="entry name" value="PRK09283.1"/>
    <property type="match status" value="1"/>
</dbReference>
<dbReference type="GO" id="GO:0006782">
    <property type="term" value="P:protoporphyrinogen IX biosynthetic process"/>
    <property type="evidence" value="ECO:0007669"/>
    <property type="project" value="UniProtKB-UniPathway"/>
</dbReference>
<dbReference type="GO" id="GO:0004655">
    <property type="term" value="F:porphobilinogen synthase activity"/>
    <property type="evidence" value="ECO:0007669"/>
    <property type="project" value="UniProtKB-EC"/>
</dbReference>
<dbReference type="STRING" id="37625.SAMN05660420_00998"/>
<evidence type="ECO:0000313" key="15">
    <source>
        <dbReference type="EMBL" id="SDZ99433.1"/>
    </source>
</evidence>
<feature type="active site" description="Schiff-base intermediate with substrate" evidence="10">
    <location>
        <position position="248"/>
    </location>
</feature>
<evidence type="ECO:0000256" key="13">
    <source>
        <dbReference type="PIRSR" id="PIRSR001415-5"/>
    </source>
</evidence>
<evidence type="ECO:0000256" key="11">
    <source>
        <dbReference type="PIRSR" id="PIRSR001415-2"/>
    </source>
</evidence>
<dbReference type="SMART" id="SM01004">
    <property type="entry name" value="ALAD"/>
    <property type="match status" value="1"/>
</dbReference>
<feature type="active site" description="Schiff-base intermediate with substrate" evidence="10">
    <location>
        <position position="195"/>
    </location>
</feature>
<dbReference type="GO" id="GO:0005829">
    <property type="term" value="C:cytosol"/>
    <property type="evidence" value="ECO:0007669"/>
    <property type="project" value="TreeGrafter"/>
</dbReference>
<feature type="binding site" evidence="13">
    <location>
        <position position="233"/>
    </location>
    <ligand>
        <name>Mg(2+)</name>
        <dbReference type="ChEBI" id="CHEBI:18420"/>
    </ligand>
</feature>
<protein>
    <recommendedName>
        <fullName evidence="4">Delta-aminolevulinic acid dehydratase</fullName>
        <ecNumber evidence="3">4.2.1.24</ecNumber>
    </recommendedName>
    <alternativeName>
        <fullName evidence="8">Porphobilinogen synthase</fullName>
    </alternativeName>
</protein>
<keyword evidence="5" id="KW-0350">Heme biosynthesis</keyword>
<feature type="binding site" evidence="12">
    <location>
        <position position="130"/>
    </location>
    <ligand>
        <name>Zn(2+)</name>
        <dbReference type="ChEBI" id="CHEBI:29105"/>
        <note>catalytic</note>
    </ligand>
</feature>
<dbReference type="InterPro" id="IPR001731">
    <property type="entry name" value="ALAD"/>
</dbReference>
<evidence type="ECO:0000256" key="1">
    <source>
        <dbReference type="ARBA" id="ARBA00004694"/>
    </source>
</evidence>
<evidence type="ECO:0000256" key="3">
    <source>
        <dbReference type="ARBA" id="ARBA00012053"/>
    </source>
</evidence>
<evidence type="ECO:0000256" key="12">
    <source>
        <dbReference type="PIRSR" id="PIRSR001415-3"/>
    </source>
</evidence>
<keyword evidence="12" id="KW-0479">Metal-binding</keyword>
<proteinExistence type="inferred from homology"/>
<evidence type="ECO:0000256" key="9">
    <source>
        <dbReference type="ARBA" id="ARBA00047651"/>
    </source>
</evidence>
<evidence type="ECO:0000256" key="4">
    <source>
        <dbReference type="ARBA" id="ARBA00020771"/>
    </source>
</evidence>
<dbReference type="Gene3D" id="3.20.20.70">
    <property type="entry name" value="Aldolase class I"/>
    <property type="match status" value="1"/>
</dbReference>
<feature type="binding site" evidence="11">
    <location>
        <position position="217"/>
    </location>
    <ligand>
        <name>5-aminolevulinate</name>
        <dbReference type="ChEBI" id="CHEBI:356416"/>
        <label>1</label>
    </ligand>
</feature>
<feature type="binding site" evidence="11">
    <location>
        <position position="205"/>
    </location>
    <ligand>
        <name>5-aminolevulinate</name>
        <dbReference type="ChEBI" id="CHEBI:356416"/>
        <label>1</label>
    </ligand>
</feature>
<dbReference type="InterPro" id="IPR013785">
    <property type="entry name" value="Aldolase_TIM"/>
</dbReference>
<feature type="binding site" evidence="11">
    <location>
        <position position="313"/>
    </location>
    <ligand>
        <name>5-aminolevulinate</name>
        <dbReference type="ChEBI" id="CHEBI:356416"/>
        <label>2</label>
    </ligand>
</feature>
<reference evidence="15 16" key="1">
    <citation type="submission" date="2016-10" db="EMBL/GenBank/DDBJ databases">
        <authorList>
            <person name="de Groot N.N."/>
        </authorList>
    </citation>
    <scope>NUCLEOTIDE SEQUENCE [LARGE SCALE GENOMIC DNA]</scope>
    <source>
        <strain evidence="15 16">DSM 7343</strain>
    </source>
</reference>
<sequence>MYFPSYRPRRLRRNENIRRMVRETHLRVDDLIYPMFSAFGENIKKEIGSMPGIYQQSIDNIVIEAKEVFNLGIPAVVLFGIPETKDAVGSDAYCATGIIQNTVRAIKEQVPELTVITDVCMCEYTDHGHCGLIKDGDVDNDSTLELLAAEALSHVQAGADIVAPSDMMDGRVAAIRDILDENGFEHIPVMSYAVKYASAYYGPFREAAESTPEFGDRRSYQMDPANRMEALREANQDVAESADFLMVKPALAYLDVLRELKDNFDLPLVAYNVSGEYSMVKAAAEKGWIDGDRVMMETLLGMKRAGADLIITYHAKEAAKLLSA</sequence>
<dbReference type="AlphaFoldDB" id="A0A1H3XJE4"/>
<evidence type="ECO:0000256" key="8">
    <source>
        <dbReference type="ARBA" id="ARBA00032837"/>
    </source>
</evidence>
<keyword evidence="7" id="KW-0627">Porphyrin biosynthesis</keyword>
<keyword evidence="13" id="KW-0460">Magnesium</keyword>
<comment type="pathway">
    <text evidence="1">Porphyrin-containing compound metabolism; protoporphyrin-IX biosynthesis; coproporphyrinogen-III from 5-aminolevulinate: step 1/4.</text>
</comment>
<dbReference type="PANTHER" id="PTHR11458">
    <property type="entry name" value="DELTA-AMINOLEVULINIC ACID DEHYDRATASE"/>
    <property type="match status" value="1"/>
</dbReference>
<feature type="binding site" evidence="12">
    <location>
        <position position="120"/>
    </location>
    <ligand>
        <name>Zn(2+)</name>
        <dbReference type="ChEBI" id="CHEBI:29105"/>
        <note>catalytic</note>
    </ligand>
</feature>
<dbReference type="RefSeq" id="WP_092345311.1">
    <property type="nucleotide sequence ID" value="NZ_FNQN01000002.1"/>
</dbReference>
<evidence type="ECO:0000256" key="2">
    <source>
        <dbReference type="ARBA" id="ARBA00008055"/>
    </source>
</evidence>
<dbReference type="UniPathway" id="UPA00251">
    <property type="reaction ID" value="UER00318"/>
</dbReference>
<organism evidence="15 16">
    <name type="scientific">Desulfuromusa kysingii</name>
    <dbReference type="NCBI Taxonomy" id="37625"/>
    <lineage>
        <taxon>Bacteria</taxon>
        <taxon>Pseudomonadati</taxon>
        <taxon>Thermodesulfobacteriota</taxon>
        <taxon>Desulfuromonadia</taxon>
        <taxon>Desulfuromonadales</taxon>
        <taxon>Geopsychrobacteraceae</taxon>
        <taxon>Desulfuromusa</taxon>
    </lineage>
</organism>
<comment type="similarity">
    <text evidence="2 14">Belongs to the ALAD family.</text>
</comment>
<evidence type="ECO:0000256" key="5">
    <source>
        <dbReference type="ARBA" id="ARBA00023133"/>
    </source>
</evidence>
<dbReference type="PRINTS" id="PR00144">
    <property type="entry name" value="DALDHYDRTASE"/>
</dbReference>
<gene>
    <name evidence="15" type="ORF">SAMN05660420_00998</name>
</gene>
<comment type="catalytic activity">
    <reaction evidence="9">
        <text>2 5-aminolevulinate = porphobilinogen + 2 H2O + H(+)</text>
        <dbReference type="Rhea" id="RHEA:24064"/>
        <dbReference type="ChEBI" id="CHEBI:15377"/>
        <dbReference type="ChEBI" id="CHEBI:15378"/>
        <dbReference type="ChEBI" id="CHEBI:58126"/>
        <dbReference type="ChEBI" id="CHEBI:356416"/>
        <dbReference type="EC" id="4.2.1.24"/>
    </reaction>
</comment>
<dbReference type="PIRSF" id="PIRSF001415">
    <property type="entry name" value="Porphbilin_synth"/>
    <property type="match status" value="1"/>
</dbReference>
<keyword evidence="6" id="KW-0456">Lyase</keyword>
<keyword evidence="12" id="KW-0862">Zinc</keyword>
<evidence type="ECO:0000256" key="10">
    <source>
        <dbReference type="PIRSR" id="PIRSR001415-1"/>
    </source>
</evidence>
<dbReference type="FunFam" id="3.20.20.70:FF:000019">
    <property type="entry name" value="Delta-aminolevulinic acid dehydratase"/>
    <property type="match status" value="1"/>
</dbReference>
<dbReference type="EC" id="4.2.1.24" evidence="3"/>
<evidence type="ECO:0000256" key="6">
    <source>
        <dbReference type="ARBA" id="ARBA00023239"/>
    </source>
</evidence>
<name>A0A1H3XJE4_9BACT</name>
<dbReference type="SUPFAM" id="SSF51569">
    <property type="entry name" value="Aldolase"/>
    <property type="match status" value="1"/>
</dbReference>
<dbReference type="Proteomes" id="UP000199409">
    <property type="component" value="Unassembled WGS sequence"/>
</dbReference>
<dbReference type="GO" id="GO:0008270">
    <property type="term" value="F:zinc ion binding"/>
    <property type="evidence" value="ECO:0007669"/>
    <property type="project" value="TreeGrafter"/>
</dbReference>
<dbReference type="CDD" id="cd00384">
    <property type="entry name" value="ALAD_PBGS"/>
    <property type="match status" value="1"/>
</dbReference>
<dbReference type="EMBL" id="FNQN01000002">
    <property type="protein sequence ID" value="SDZ99433.1"/>
    <property type="molecule type" value="Genomic_DNA"/>
</dbReference>
<dbReference type="OrthoDB" id="9805001at2"/>
<dbReference type="PANTHER" id="PTHR11458:SF0">
    <property type="entry name" value="DELTA-AMINOLEVULINIC ACID DEHYDRATASE"/>
    <property type="match status" value="1"/>
</dbReference>
<keyword evidence="16" id="KW-1185">Reference proteome</keyword>
<accession>A0A1H3XJE4</accession>
<dbReference type="Pfam" id="PF00490">
    <property type="entry name" value="ALAD"/>
    <property type="match status" value="1"/>
</dbReference>
<evidence type="ECO:0000256" key="14">
    <source>
        <dbReference type="RuleBase" id="RU004161"/>
    </source>
</evidence>
<feature type="binding site" evidence="12">
    <location>
        <position position="122"/>
    </location>
    <ligand>
        <name>Zn(2+)</name>
        <dbReference type="ChEBI" id="CHEBI:29105"/>
        <note>catalytic</note>
    </ligand>
</feature>